<evidence type="ECO:0000256" key="1">
    <source>
        <dbReference type="ARBA" id="ARBA00009817"/>
    </source>
</evidence>
<gene>
    <name evidence="3" type="ORF">OVA965_LOCUS14299</name>
    <name evidence="4" type="ORF">TMI583_LOCUS14302</name>
</gene>
<sequence>MPRPNHSKSKSRLIFEFPAVGGMLPSSIFRAVKLIRYVTVFDYFIMACEILFVLFSIQGGPKMNFLRTAATAYSNVVIDPNWPEYEILESNKEYEKRKYPPSFCVATQFVAKSGDEPVMSYLWKLVKYTQKGNSDDKENQINPPKPTVEDVFILNQPERIVYAKRFGGFAKEADWKRESADLMKKLHLLPINQEEILSATYDLPTKLMNRHNEVMFMALDDNDKMCNETTVSNNRTDDEQ</sequence>
<dbReference type="SUPFAM" id="SSF55136">
    <property type="entry name" value="Probable bacterial effector-binding domain"/>
    <property type="match status" value="1"/>
</dbReference>
<keyword evidence="2" id="KW-0472">Membrane</keyword>
<accession>A0A8S2IM43</accession>
<evidence type="ECO:0000313" key="5">
    <source>
        <dbReference type="Proteomes" id="UP000682733"/>
    </source>
</evidence>
<dbReference type="Pfam" id="PF04832">
    <property type="entry name" value="SOUL"/>
    <property type="match status" value="2"/>
</dbReference>
<name>A0A8S2IM43_9BILA</name>
<dbReference type="PANTHER" id="PTHR11220:SF1">
    <property type="entry name" value="HEME-BINDING PROTEIN 2"/>
    <property type="match status" value="1"/>
</dbReference>
<dbReference type="PANTHER" id="PTHR11220">
    <property type="entry name" value="HEME-BINDING PROTEIN-RELATED"/>
    <property type="match status" value="1"/>
</dbReference>
<dbReference type="Proteomes" id="UP000682733">
    <property type="component" value="Unassembled WGS sequence"/>
</dbReference>
<keyword evidence="2" id="KW-1133">Transmembrane helix</keyword>
<dbReference type="AlphaFoldDB" id="A0A8S2IM43"/>
<reference evidence="4" key="1">
    <citation type="submission" date="2021-02" db="EMBL/GenBank/DDBJ databases">
        <authorList>
            <person name="Nowell W R."/>
        </authorList>
    </citation>
    <scope>NUCLEOTIDE SEQUENCE</scope>
</reference>
<evidence type="ECO:0000313" key="4">
    <source>
        <dbReference type="EMBL" id="CAF3765401.1"/>
    </source>
</evidence>
<keyword evidence="2" id="KW-0812">Transmembrane</keyword>
<evidence type="ECO:0000313" key="3">
    <source>
        <dbReference type="EMBL" id="CAF0995693.1"/>
    </source>
</evidence>
<dbReference type="InterPro" id="IPR011256">
    <property type="entry name" value="Reg_factor_effector_dom_sf"/>
</dbReference>
<dbReference type="InterPro" id="IPR006917">
    <property type="entry name" value="SOUL_heme-bd"/>
</dbReference>
<dbReference type="Proteomes" id="UP000677228">
    <property type="component" value="Unassembled WGS sequence"/>
</dbReference>
<protein>
    <submittedName>
        <fullName evidence="4">Uncharacterized protein</fullName>
    </submittedName>
</protein>
<comment type="caution">
    <text evidence="4">The sequence shown here is derived from an EMBL/GenBank/DDBJ whole genome shotgun (WGS) entry which is preliminary data.</text>
</comment>
<dbReference type="Gene3D" id="3.20.80.10">
    <property type="entry name" value="Regulatory factor, effector binding domain"/>
    <property type="match status" value="2"/>
</dbReference>
<dbReference type="EMBL" id="CAJNOK010006172">
    <property type="protein sequence ID" value="CAF0995693.1"/>
    <property type="molecule type" value="Genomic_DNA"/>
</dbReference>
<comment type="similarity">
    <text evidence="1">Belongs to the HEBP family.</text>
</comment>
<organism evidence="4 5">
    <name type="scientific">Didymodactylos carnosus</name>
    <dbReference type="NCBI Taxonomy" id="1234261"/>
    <lineage>
        <taxon>Eukaryota</taxon>
        <taxon>Metazoa</taxon>
        <taxon>Spiralia</taxon>
        <taxon>Gnathifera</taxon>
        <taxon>Rotifera</taxon>
        <taxon>Eurotatoria</taxon>
        <taxon>Bdelloidea</taxon>
        <taxon>Philodinida</taxon>
        <taxon>Philodinidae</taxon>
        <taxon>Didymodactylos</taxon>
    </lineage>
</organism>
<evidence type="ECO:0000256" key="2">
    <source>
        <dbReference type="SAM" id="Phobius"/>
    </source>
</evidence>
<proteinExistence type="inferred from homology"/>
<feature type="transmembrane region" description="Helical" evidence="2">
    <location>
        <begin position="35"/>
        <end position="57"/>
    </location>
</feature>
<dbReference type="EMBL" id="CAJOBA010006179">
    <property type="protein sequence ID" value="CAF3765401.1"/>
    <property type="molecule type" value="Genomic_DNA"/>
</dbReference>